<protein>
    <submittedName>
        <fullName evidence="2">Uncharacterized protein</fullName>
    </submittedName>
</protein>
<feature type="region of interest" description="Disordered" evidence="1">
    <location>
        <begin position="1"/>
        <end position="37"/>
    </location>
</feature>
<dbReference type="EMBL" id="CAJOBJ010232607">
    <property type="protein sequence ID" value="CAF5058190.1"/>
    <property type="molecule type" value="Genomic_DNA"/>
</dbReference>
<accession>A0A8S3E8L9</accession>
<reference evidence="2" key="1">
    <citation type="submission" date="2021-02" db="EMBL/GenBank/DDBJ databases">
        <authorList>
            <person name="Nowell W R."/>
        </authorList>
    </citation>
    <scope>NUCLEOTIDE SEQUENCE</scope>
</reference>
<dbReference type="Proteomes" id="UP000681720">
    <property type="component" value="Unassembled WGS sequence"/>
</dbReference>
<evidence type="ECO:0000256" key="1">
    <source>
        <dbReference type="SAM" id="MobiDB-lite"/>
    </source>
</evidence>
<name>A0A8S3E8L9_9BILA</name>
<evidence type="ECO:0000313" key="3">
    <source>
        <dbReference type="Proteomes" id="UP000681720"/>
    </source>
</evidence>
<feature type="non-terminal residue" evidence="2">
    <location>
        <position position="1"/>
    </location>
</feature>
<sequence>TELDRCQKNLNDKQRTYDGIKSKHEQKSQHIQQQTDLKASIDEKINRANTEFVNVRRNIGERALDLNSKNRQIKIAKEEISNNSMNIIKQNRPHVDENVERDYSSVHIIQHQYNTTTG</sequence>
<dbReference type="AlphaFoldDB" id="A0A8S3E8L9"/>
<organism evidence="2 3">
    <name type="scientific">Rotaria magnacalcarata</name>
    <dbReference type="NCBI Taxonomy" id="392030"/>
    <lineage>
        <taxon>Eukaryota</taxon>
        <taxon>Metazoa</taxon>
        <taxon>Spiralia</taxon>
        <taxon>Gnathifera</taxon>
        <taxon>Rotifera</taxon>
        <taxon>Eurotatoria</taxon>
        <taxon>Bdelloidea</taxon>
        <taxon>Philodinida</taxon>
        <taxon>Philodinidae</taxon>
        <taxon>Rotaria</taxon>
    </lineage>
</organism>
<gene>
    <name evidence="2" type="ORF">GIL414_LOCUS60352</name>
</gene>
<proteinExistence type="predicted"/>
<feature type="compositionally biased region" description="Basic and acidic residues" evidence="1">
    <location>
        <begin position="1"/>
        <end position="28"/>
    </location>
</feature>
<comment type="caution">
    <text evidence="2">The sequence shown here is derived from an EMBL/GenBank/DDBJ whole genome shotgun (WGS) entry which is preliminary data.</text>
</comment>
<evidence type="ECO:0000313" key="2">
    <source>
        <dbReference type="EMBL" id="CAF5058190.1"/>
    </source>
</evidence>